<dbReference type="Gene3D" id="2.180.10.10">
    <property type="entry name" value="RHS repeat-associated core"/>
    <property type="match status" value="1"/>
</dbReference>
<feature type="compositionally biased region" description="Low complexity" evidence="1">
    <location>
        <begin position="367"/>
        <end position="379"/>
    </location>
</feature>
<dbReference type="InterPro" id="IPR050708">
    <property type="entry name" value="T6SS_VgrG/RHS"/>
</dbReference>
<dbReference type="NCBIfam" id="TIGR01643">
    <property type="entry name" value="YD_repeat_2x"/>
    <property type="match status" value="3"/>
</dbReference>
<reference evidence="2 3" key="1">
    <citation type="submission" date="2015-09" db="EMBL/GenBank/DDBJ databases">
        <authorList>
            <person name="Jackson K.R."/>
            <person name="Lunt B.L."/>
            <person name="Fisher J.N.B."/>
            <person name="Gardner A.V."/>
            <person name="Bailey M.E."/>
            <person name="Deus L.M."/>
            <person name="Earl A.S."/>
            <person name="Gibby P.D."/>
            <person name="Hartmann K.A."/>
            <person name="Liu J.E."/>
            <person name="Manci A.M."/>
            <person name="Nielsen D.A."/>
            <person name="Solomon M.B."/>
            <person name="Breakwell D.P."/>
            <person name="Burnett S.H."/>
            <person name="Grose J.H."/>
        </authorList>
    </citation>
    <scope>NUCLEOTIDE SEQUENCE [LARGE SCALE GENOMIC DNA]</scope>
    <source>
        <strain evidence="2 3">16</strain>
    </source>
</reference>
<accession>A0A0P6VPV8</accession>
<feature type="region of interest" description="Disordered" evidence="1">
    <location>
        <begin position="338"/>
        <end position="379"/>
    </location>
</feature>
<dbReference type="PANTHER" id="PTHR32305">
    <property type="match status" value="1"/>
</dbReference>
<dbReference type="InterPro" id="IPR006530">
    <property type="entry name" value="YD"/>
</dbReference>
<dbReference type="InterPro" id="IPR031325">
    <property type="entry name" value="RHS_repeat"/>
</dbReference>
<reference evidence="2 3" key="2">
    <citation type="submission" date="2015-10" db="EMBL/GenBank/DDBJ databases">
        <title>Draft Genome Sequence of Prosthecomicrobium hirschii ATCC 27832.</title>
        <authorList>
            <person name="Daniel J."/>
            <person name="Givan S.A."/>
            <person name="Brun Y.V."/>
            <person name="Brown P.J."/>
        </authorList>
    </citation>
    <scope>NUCLEOTIDE SEQUENCE [LARGE SCALE GENOMIC DNA]</scope>
    <source>
        <strain evidence="2 3">16</strain>
    </source>
</reference>
<keyword evidence="3" id="KW-1185">Reference proteome</keyword>
<evidence type="ECO:0000313" key="2">
    <source>
        <dbReference type="EMBL" id="KPL53250.1"/>
    </source>
</evidence>
<proteinExistence type="predicted"/>
<dbReference type="RefSeq" id="WP_054359415.1">
    <property type="nucleotide sequence ID" value="NZ_LJYW01000001.1"/>
</dbReference>
<sequence length="379" mass="40173">MARVSVRPTPPARGNKSRETLARFEGDAAQSRLFGFDKLNRPTSITEPDGAATTMAHGISSEPTGLFVVTTTDPNGNIAKVHADAFKNQIRQDRLLSGTVVPTLFTFDVADHLTGITDPLGAVWAYSYDSRGNRVQAIDPDLGTWTYAYDASDRMTAQTDSRGTVSTLTYDGRDRVVSKTVTPTVGAAVTTTSVFDEVRSGFFNIGKLTRQETSGPNGGARACHDYDPAGRKVSERWSLPPASGTACTGSSGEDFAIEARFDVAGRLLGNSYPDGDAVGTPAAPVTYDAAGRLLSIPGHVANFTYDAAGRTLRATYANGVTTDFTYSTARGWLDRVLSPTARPSSRTRPTPAIPADASRKAAPPSPRRTGTTATTHSTG</sequence>
<dbReference type="Pfam" id="PF05593">
    <property type="entry name" value="RHS_repeat"/>
    <property type="match status" value="2"/>
</dbReference>
<evidence type="ECO:0000256" key="1">
    <source>
        <dbReference type="SAM" id="MobiDB-lite"/>
    </source>
</evidence>
<dbReference type="STRING" id="665126.ABB55_14370"/>
<gene>
    <name evidence="2" type="ORF">ABB55_14370</name>
</gene>
<dbReference type="EMBL" id="LJYW01000001">
    <property type="protein sequence ID" value="KPL53250.1"/>
    <property type="molecule type" value="Genomic_DNA"/>
</dbReference>
<organism evidence="2 3">
    <name type="scientific">Prosthecodimorpha hirschii</name>
    <dbReference type="NCBI Taxonomy" id="665126"/>
    <lineage>
        <taxon>Bacteria</taxon>
        <taxon>Pseudomonadati</taxon>
        <taxon>Pseudomonadota</taxon>
        <taxon>Alphaproteobacteria</taxon>
        <taxon>Hyphomicrobiales</taxon>
        <taxon>Ancalomicrobiaceae</taxon>
        <taxon>Prosthecodimorpha</taxon>
    </lineage>
</organism>
<evidence type="ECO:0000313" key="3">
    <source>
        <dbReference type="Proteomes" id="UP000048984"/>
    </source>
</evidence>
<name>A0A0P6VPV8_9HYPH</name>
<dbReference type="AlphaFoldDB" id="A0A0P6VPV8"/>
<protein>
    <submittedName>
        <fullName evidence="2">Uncharacterized protein</fullName>
    </submittedName>
</protein>
<dbReference type="Proteomes" id="UP000048984">
    <property type="component" value="Unassembled WGS sequence"/>
</dbReference>
<dbReference type="PANTHER" id="PTHR32305:SF15">
    <property type="entry name" value="PROTEIN RHSA-RELATED"/>
    <property type="match status" value="1"/>
</dbReference>
<comment type="caution">
    <text evidence="2">The sequence shown here is derived from an EMBL/GenBank/DDBJ whole genome shotgun (WGS) entry which is preliminary data.</text>
</comment>